<dbReference type="OrthoDB" id="5985491at2759"/>
<name>A0A7D9H8U2_PARCT</name>
<dbReference type="PANTHER" id="PTHR47510">
    <property type="entry name" value="REVERSE TRANSCRIPTASE DOMAIN-CONTAINING PROTEIN"/>
    <property type="match status" value="1"/>
</dbReference>
<dbReference type="AlphaFoldDB" id="A0A7D9H8U2"/>
<reference evidence="1" key="1">
    <citation type="submission" date="2020-04" db="EMBL/GenBank/DDBJ databases">
        <authorList>
            <person name="Alioto T."/>
            <person name="Alioto T."/>
            <person name="Gomez Garrido J."/>
        </authorList>
    </citation>
    <scope>NUCLEOTIDE SEQUENCE</scope>
    <source>
        <strain evidence="1">A484AB</strain>
    </source>
</reference>
<dbReference type="PANTHER" id="PTHR47510:SF3">
    <property type="entry name" value="ENDO_EXONUCLEASE_PHOSPHATASE DOMAIN-CONTAINING PROTEIN"/>
    <property type="match status" value="1"/>
</dbReference>
<dbReference type="Proteomes" id="UP001152795">
    <property type="component" value="Unassembled WGS sequence"/>
</dbReference>
<sequence>MKTGHLGVIIPAGIKLKPLRTKISFRDYRAQNKVKIQKKLAEKSWSEVTSLETVEEATGVLENTIHMIDQCFPKKTVTLSTRDPPWMSPLLKYLIRKRSKAKSRRKLSIAAELTERISGIISHNRTKMAKSECTGTSQWWKNVDFLSHRRNRAHIILDNEFKENLNDYFGELCWDRDYEQPMLMTIDSTTIKAPQFSITQDKNALLKIRKTATGR</sequence>
<evidence type="ECO:0000313" key="1">
    <source>
        <dbReference type="EMBL" id="CAB3977637.1"/>
    </source>
</evidence>
<comment type="caution">
    <text evidence="1">The sequence shown here is derived from an EMBL/GenBank/DDBJ whole genome shotgun (WGS) entry which is preliminary data.</text>
</comment>
<gene>
    <name evidence="1" type="ORF">PACLA_8A032651</name>
</gene>
<accession>A0A7D9H8U2</accession>
<protein>
    <submittedName>
        <fullName evidence="1">Uncharacterized protein</fullName>
    </submittedName>
</protein>
<dbReference type="EMBL" id="CACRXK020000059">
    <property type="protein sequence ID" value="CAB3977637.1"/>
    <property type="molecule type" value="Genomic_DNA"/>
</dbReference>
<proteinExistence type="predicted"/>
<keyword evidence="2" id="KW-1185">Reference proteome</keyword>
<evidence type="ECO:0000313" key="2">
    <source>
        <dbReference type="Proteomes" id="UP001152795"/>
    </source>
</evidence>
<organism evidence="1 2">
    <name type="scientific">Paramuricea clavata</name>
    <name type="common">Red gorgonian</name>
    <name type="synonym">Violescent sea-whip</name>
    <dbReference type="NCBI Taxonomy" id="317549"/>
    <lineage>
        <taxon>Eukaryota</taxon>
        <taxon>Metazoa</taxon>
        <taxon>Cnidaria</taxon>
        <taxon>Anthozoa</taxon>
        <taxon>Octocorallia</taxon>
        <taxon>Malacalcyonacea</taxon>
        <taxon>Plexauridae</taxon>
        <taxon>Paramuricea</taxon>
    </lineage>
</organism>